<evidence type="ECO:0000313" key="6">
    <source>
        <dbReference type="EMBL" id="KRL46225.1"/>
    </source>
</evidence>
<proteinExistence type="predicted"/>
<gene>
    <name evidence="6" type="ORF">FD01_GL000473</name>
</gene>
<dbReference type="CDD" id="cd04730">
    <property type="entry name" value="NPD_like"/>
    <property type="match status" value="1"/>
</dbReference>
<evidence type="ECO:0000313" key="7">
    <source>
        <dbReference type="Proteomes" id="UP000051790"/>
    </source>
</evidence>
<organism evidence="6 7">
    <name type="scientific">Lacticaseibacillus manihotivorans DSM 13343 = JCM 12514</name>
    <dbReference type="NCBI Taxonomy" id="1423769"/>
    <lineage>
        <taxon>Bacteria</taxon>
        <taxon>Bacillati</taxon>
        <taxon>Bacillota</taxon>
        <taxon>Bacilli</taxon>
        <taxon>Lactobacillales</taxon>
        <taxon>Lactobacillaceae</taxon>
        <taxon>Lacticaseibacillus</taxon>
    </lineage>
</organism>
<comment type="function">
    <text evidence="1">Nitronate monooxygenase that uses molecular oxygen to catalyze the oxidative denitrification of alkyl nitronates. Acts on propionate 3-nitronate (P3N), the presumed physiological substrate. Probably functions in the detoxification of P3N, a metabolic poison produced by plants and fungi as a defense mechanism.</text>
</comment>
<dbReference type="SUPFAM" id="SSF51412">
    <property type="entry name" value="Inosine monophosphate dehydrogenase (IMPDH)"/>
    <property type="match status" value="1"/>
</dbReference>
<keyword evidence="7" id="KW-1185">Reference proteome</keyword>
<dbReference type="AlphaFoldDB" id="A0A0R1QPA9"/>
<dbReference type="InterPro" id="IPR004136">
    <property type="entry name" value="NMO"/>
</dbReference>
<evidence type="ECO:0000256" key="4">
    <source>
        <dbReference type="ARBA" id="ARBA00022643"/>
    </source>
</evidence>
<dbReference type="PATRIC" id="fig|1423769.4.peg.505"/>
<comment type="caution">
    <text evidence="6">The sequence shown here is derived from an EMBL/GenBank/DDBJ whole genome shotgun (WGS) entry which is preliminary data.</text>
</comment>
<dbReference type="EMBL" id="AZEU01000110">
    <property type="protein sequence ID" value="KRL46225.1"/>
    <property type="molecule type" value="Genomic_DNA"/>
</dbReference>
<keyword evidence="5" id="KW-0560">Oxidoreductase</keyword>
<keyword evidence="3" id="KW-0285">Flavoprotein</keyword>
<protein>
    <recommendedName>
        <fullName evidence="2">Probable nitronate monooxygenase</fullName>
    </recommendedName>
</protein>
<dbReference type="Gene3D" id="3.20.20.70">
    <property type="entry name" value="Aldolase class I"/>
    <property type="match status" value="1"/>
</dbReference>
<evidence type="ECO:0000256" key="5">
    <source>
        <dbReference type="ARBA" id="ARBA00023002"/>
    </source>
</evidence>
<keyword evidence="6" id="KW-0223">Dioxygenase</keyword>
<keyword evidence="4" id="KW-0288">FMN</keyword>
<evidence type="ECO:0000256" key="1">
    <source>
        <dbReference type="ARBA" id="ARBA00003535"/>
    </source>
</evidence>
<evidence type="ECO:0000256" key="3">
    <source>
        <dbReference type="ARBA" id="ARBA00022630"/>
    </source>
</evidence>
<dbReference type="PANTHER" id="PTHR32332">
    <property type="entry name" value="2-NITROPROPANE DIOXYGENASE"/>
    <property type="match status" value="1"/>
</dbReference>
<dbReference type="Pfam" id="PF03060">
    <property type="entry name" value="NMO"/>
    <property type="match status" value="2"/>
</dbReference>
<sequence>MLQELGLRYPIFQGGMAWVATGSLAAAVSEAGGLGIIGSGHAPAEYVKAQINIAKEQTDKPFGVNVMLLSPYVEEVIAVVAAAHVAVVTTGAGDPSRYLAQLQKAGSRVLPVVPSVALAKRMARSGVDGVIAEGMESGGHIGTMTTMALVPQVVDAVDIPVIAAGGIADGRGVVAALALGASGVQMGTRFLAASETLIHPRYQQAVVAAKDVDTLVTGLYVGHAARVLKNPMSRQYLRLEKRLAIEGGDMSAVEALGNGSLRIAVQEGDPERGSFMAGEIAGLIHDVRPAASILATIMQEAQQVAANDWRSRLVAP</sequence>
<dbReference type="InterPro" id="IPR013785">
    <property type="entry name" value="Aldolase_TIM"/>
</dbReference>
<dbReference type="GO" id="GO:0018580">
    <property type="term" value="F:nitronate monooxygenase activity"/>
    <property type="evidence" value="ECO:0007669"/>
    <property type="project" value="InterPro"/>
</dbReference>
<dbReference type="PANTHER" id="PTHR32332:SF20">
    <property type="entry name" value="2-NITROPROPANE DIOXYGENASE-LIKE PROTEIN"/>
    <property type="match status" value="1"/>
</dbReference>
<name>A0A0R1QPA9_9LACO</name>
<reference evidence="6 7" key="1">
    <citation type="journal article" date="2015" name="Genome Announc.">
        <title>Expanding the biotechnology potential of lactobacilli through comparative genomics of 213 strains and associated genera.</title>
        <authorList>
            <person name="Sun Z."/>
            <person name="Harris H.M."/>
            <person name="McCann A."/>
            <person name="Guo C."/>
            <person name="Argimon S."/>
            <person name="Zhang W."/>
            <person name="Yang X."/>
            <person name="Jeffery I.B."/>
            <person name="Cooney J.C."/>
            <person name="Kagawa T.F."/>
            <person name="Liu W."/>
            <person name="Song Y."/>
            <person name="Salvetti E."/>
            <person name="Wrobel A."/>
            <person name="Rasinkangas P."/>
            <person name="Parkhill J."/>
            <person name="Rea M.C."/>
            <person name="O'Sullivan O."/>
            <person name="Ritari J."/>
            <person name="Douillard F.P."/>
            <person name="Paul Ross R."/>
            <person name="Yang R."/>
            <person name="Briner A.E."/>
            <person name="Felis G.E."/>
            <person name="de Vos W.M."/>
            <person name="Barrangou R."/>
            <person name="Klaenhammer T.R."/>
            <person name="Caufield P.W."/>
            <person name="Cui Y."/>
            <person name="Zhang H."/>
            <person name="O'Toole P.W."/>
        </authorList>
    </citation>
    <scope>NUCLEOTIDE SEQUENCE [LARGE SCALE GENOMIC DNA]</scope>
    <source>
        <strain evidence="6 7">DSM 13343</strain>
    </source>
</reference>
<accession>A0A0R1QPA9</accession>
<dbReference type="GO" id="GO:0051213">
    <property type="term" value="F:dioxygenase activity"/>
    <property type="evidence" value="ECO:0007669"/>
    <property type="project" value="UniProtKB-KW"/>
</dbReference>
<dbReference type="Proteomes" id="UP000051790">
    <property type="component" value="Unassembled WGS sequence"/>
</dbReference>
<evidence type="ECO:0000256" key="2">
    <source>
        <dbReference type="ARBA" id="ARBA00013457"/>
    </source>
</evidence>